<keyword evidence="6 7" id="KW-0961">Cell wall biogenesis/degradation</keyword>
<keyword evidence="2 7" id="KW-0812">Transmembrane</keyword>
<proteinExistence type="inferred from homology"/>
<dbReference type="CDD" id="cd08010">
    <property type="entry name" value="MltG_like"/>
    <property type="match status" value="1"/>
</dbReference>
<keyword evidence="4 7" id="KW-0472">Membrane</keyword>
<evidence type="ECO:0000256" key="8">
    <source>
        <dbReference type="SAM" id="Coils"/>
    </source>
</evidence>
<keyword evidence="3 7" id="KW-1133">Transmembrane helix</keyword>
<organism evidence="10 11">
    <name type="scientific">Streptococcus sobrinus</name>
    <dbReference type="NCBI Taxonomy" id="1310"/>
    <lineage>
        <taxon>Bacteria</taxon>
        <taxon>Bacillati</taxon>
        <taxon>Bacillota</taxon>
        <taxon>Bacilli</taxon>
        <taxon>Lactobacillales</taxon>
        <taxon>Streptococcaceae</taxon>
        <taxon>Streptococcus</taxon>
    </lineage>
</organism>
<evidence type="ECO:0000313" key="11">
    <source>
        <dbReference type="Proteomes" id="UP000245369"/>
    </source>
</evidence>
<dbReference type="GeneID" id="93923468"/>
<evidence type="ECO:0000256" key="2">
    <source>
        <dbReference type="ARBA" id="ARBA00022692"/>
    </source>
</evidence>
<name>A0ABM6W4M0_9STRE</name>
<dbReference type="Gene3D" id="3.30.1490.480">
    <property type="entry name" value="Endolytic murein transglycosylase"/>
    <property type="match status" value="1"/>
</dbReference>
<evidence type="ECO:0000313" key="10">
    <source>
        <dbReference type="EMBL" id="AWN20355.1"/>
    </source>
</evidence>
<accession>A0ABM6W4M0</accession>
<feature type="compositionally biased region" description="Basic and acidic residues" evidence="9">
    <location>
        <begin position="1"/>
        <end position="10"/>
    </location>
</feature>
<evidence type="ECO:0000256" key="6">
    <source>
        <dbReference type="ARBA" id="ARBA00023316"/>
    </source>
</evidence>
<dbReference type="Gene3D" id="3.30.160.60">
    <property type="entry name" value="Classic Zinc Finger"/>
    <property type="match status" value="1"/>
</dbReference>
<dbReference type="EC" id="4.2.2.29" evidence="7"/>
<dbReference type="RefSeq" id="WP_002959102.1">
    <property type="nucleotide sequence ID" value="NZ_CP029490.1"/>
</dbReference>
<feature type="coiled-coil region" evidence="8">
    <location>
        <begin position="63"/>
        <end position="90"/>
    </location>
</feature>
<feature type="transmembrane region" description="Helical" evidence="7">
    <location>
        <begin position="260"/>
        <end position="283"/>
    </location>
</feature>
<feature type="region of interest" description="Disordered" evidence="9">
    <location>
        <begin position="105"/>
        <end position="131"/>
    </location>
</feature>
<dbReference type="PANTHER" id="PTHR30518:SF2">
    <property type="entry name" value="ENDOLYTIC MUREIN TRANSGLYCOSYLASE"/>
    <property type="match status" value="1"/>
</dbReference>
<keyword evidence="1 7" id="KW-1003">Cell membrane</keyword>
<dbReference type="NCBIfam" id="TIGR00247">
    <property type="entry name" value="endolytic transglycosylase MltG"/>
    <property type="match status" value="1"/>
</dbReference>
<dbReference type="Proteomes" id="UP000245369">
    <property type="component" value="Chromosome"/>
</dbReference>
<keyword evidence="8" id="KW-0175">Coiled coil</keyword>
<comment type="function">
    <text evidence="7">Functions as a peptidoglycan terminase that cleaves nascent peptidoglycan strands endolytically to terminate their elongation.</text>
</comment>
<evidence type="ECO:0000256" key="4">
    <source>
        <dbReference type="ARBA" id="ARBA00023136"/>
    </source>
</evidence>
<dbReference type="PANTHER" id="PTHR30518">
    <property type="entry name" value="ENDOLYTIC MUREIN TRANSGLYCOSYLASE"/>
    <property type="match status" value="1"/>
</dbReference>
<evidence type="ECO:0000256" key="9">
    <source>
        <dbReference type="SAM" id="MobiDB-lite"/>
    </source>
</evidence>
<feature type="compositionally biased region" description="Low complexity" evidence="9">
    <location>
        <begin position="121"/>
        <end position="131"/>
    </location>
</feature>
<feature type="site" description="Important for catalytic activity" evidence="7">
    <location>
        <position position="503"/>
    </location>
</feature>
<feature type="compositionally biased region" description="Acidic residues" evidence="9">
    <location>
        <begin position="223"/>
        <end position="233"/>
    </location>
</feature>
<keyword evidence="11" id="KW-1185">Reference proteome</keyword>
<comment type="catalytic activity">
    <reaction evidence="7">
        <text>a peptidoglycan chain = a peptidoglycan chain with N-acetyl-1,6-anhydromuramyl-[peptide] at the reducing end + a peptidoglycan chain with N-acetylglucosamine at the non-reducing end.</text>
        <dbReference type="EC" id="4.2.2.29"/>
    </reaction>
</comment>
<evidence type="ECO:0000256" key="5">
    <source>
        <dbReference type="ARBA" id="ARBA00023239"/>
    </source>
</evidence>
<evidence type="ECO:0000256" key="3">
    <source>
        <dbReference type="ARBA" id="ARBA00022989"/>
    </source>
</evidence>
<feature type="compositionally biased region" description="Acidic residues" evidence="9">
    <location>
        <begin position="111"/>
        <end position="120"/>
    </location>
</feature>
<dbReference type="HAMAP" id="MF_02065">
    <property type="entry name" value="MltG"/>
    <property type="match status" value="1"/>
</dbReference>
<evidence type="ECO:0000256" key="1">
    <source>
        <dbReference type="ARBA" id="ARBA00022475"/>
    </source>
</evidence>
<feature type="region of interest" description="Disordered" evidence="9">
    <location>
        <begin position="1"/>
        <end position="20"/>
    </location>
</feature>
<protein>
    <recommendedName>
        <fullName evidence="7">Endolytic murein transglycosylase</fullName>
        <ecNumber evidence="7">4.2.2.29</ecNumber>
    </recommendedName>
    <alternativeName>
        <fullName evidence="7">Peptidoglycan lytic transglycosylase</fullName>
    </alternativeName>
    <alternativeName>
        <fullName evidence="7">Peptidoglycan polymerization terminase</fullName>
    </alternativeName>
</protein>
<keyword evidence="5 7" id="KW-0456">Lyase</keyword>
<gene>
    <name evidence="7 10" type="primary">mltG</name>
    <name evidence="10" type="ORF">DK182_02915</name>
</gene>
<evidence type="ECO:0000256" key="7">
    <source>
        <dbReference type="HAMAP-Rule" id="MF_02065"/>
    </source>
</evidence>
<comment type="similarity">
    <text evidence="7">Belongs to the transglycosylase MltG family.</text>
</comment>
<feature type="compositionally biased region" description="Basic residues" evidence="9">
    <location>
        <begin position="238"/>
        <end position="253"/>
    </location>
</feature>
<sequence length="632" mass="70333">MTDFKDDKSKSASGSKSFKDQILNELEEANRLKGIQDDGTVKSIVESLNTESSREIDPDFNWQEAAAKLKEQQEAAAKSAEQEQKLALKEARAIKKIQEEEHIRELNPLGEELEETEPLEESSAYASTASTLTSETIAPEIADVDLSGFTVPIPIQDIHSAIPEVFSSESPKDEGAFEEEELQPSSEKHQAQKQTSSSLDSDSAFADGSDSDTTVEAGLNWNSDDEEDSDAWEETSKSSRRKASKRKQKQKKKKRLARRITGWIIFLILLIILAGGGYGYYYVSSSLAPLDTHSNKYVSVEIPKGAGGKQIGQILQKKGIIKDANVFNYYTKFKNYSNLKSGYYNLKASMSTDEIIKELQAGGTAEPTDPNSGKIVIPEGYTLEQIAKAIEDNSNTKVKGDKTPYSSKDFLKLVKNKDFINKMKEKYPKLLADLPDSDKAKYQLEGYLFPATYNYTKDTSLEDLVDQMLGTMDSYLADYYDKIGQSKYNVNETLALASLVEKEGQTDEDRSKIASVFYNRLDADMPLQSNIAVLYALGKLGDKTSLKEDANIDTDVDSPYNDYKNKGLMPGPVDSPSLSAIEAVVNPADTKYLYFVADVETGKVYYSETYEEHEKNVDTYVNKKTSDSSDKN</sequence>
<dbReference type="Pfam" id="PF02618">
    <property type="entry name" value="YceG"/>
    <property type="match status" value="1"/>
</dbReference>
<feature type="region of interest" description="Disordered" evidence="9">
    <location>
        <begin position="162"/>
        <end position="253"/>
    </location>
</feature>
<dbReference type="InterPro" id="IPR003770">
    <property type="entry name" value="MLTG-like"/>
</dbReference>
<dbReference type="EMBL" id="CP029490">
    <property type="protein sequence ID" value="AWN20355.1"/>
    <property type="molecule type" value="Genomic_DNA"/>
</dbReference>
<comment type="subcellular location">
    <subcellularLocation>
        <location evidence="7">Cell membrane</location>
        <topology evidence="7">Single-pass membrane protein</topology>
    </subcellularLocation>
</comment>
<reference evidence="10 11" key="1">
    <citation type="submission" date="2018-05" db="EMBL/GenBank/DDBJ databases">
        <title>Complete genome sequences of Streptococcus sobrinus.</title>
        <authorList>
            <person name="Sales M."/>
            <person name="Jensen P.A."/>
        </authorList>
    </citation>
    <scope>NUCLEOTIDE SEQUENCE [LARGE SCALE GENOMIC DNA]</scope>
    <source>
        <strain evidence="10 11">SL1</strain>
    </source>
</reference>
<feature type="compositionally biased region" description="Low complexity" evidence="9">
    <location>
        <begin position="196"/>
        <end position="212"/>
    </location>
</feature>